<organism evidence="1 2">
    <name type="scientific">Zopfia rhizophila CBS 207.26</name>
    <dbReference type="NCBI Taxonomy" id="1314779"/>
    <lineage>
        <taxon>Eukaryota</taxon>
        <taxon>Fungi</taxon>
        <taxon>Dikarya</taxon>
        <taxon>Ascomycota</taxon>
        <taxon>Pezizomycotina</taxon>
        <taxon>Dothideomycetes</taxon>
        <taxon>Dothideomycetes incertae sedis</taxon>
        <taxon>Zopfiaceae</taxon>
        <taxon>Zopfia</taxon>
    </lineage>
</organism>
<dbReference type="Proteomes" id="UP000800200">
    <property type="component" value="Unassembled WGS sequence"/>
</dbReference>
<accession>A0A6A6DYR1</accession>
<name>A0A6A6DYR1_9PEZI</name>
<keyword evidence="2" id="KW-1185">Reference proteome</keyword>
<evidence type="ECO:0000313" key="2">
    <source>
        <dbReference type="Proteomes" id="UP000800200"/>
    </source>
</evidence>
<proteinExistence type="predicted"/>
<reference evidence="1" key="1">
    <citation type="journal article" date="2020" name="Stud. Mycol.">
        <title>101 Dothideomycetes genomes: a test case for predicting lifestyles and emergence of pathogens.</title>
        <authorList>
            <person name="Haridas S."/>
            <person name="Albert R."/>
            <person name="Binder M."/>
            <person name="Bloem J."/>
            <person name="Labutti K."/>
            <person name="Salamov A."/>
            <person name="Andreopoulos B."/>
            <person name="Baker S."/>
            <person name="Barry K."/>
            <person name="Bills G."/>
            <person name="Bluhm B."/>
            <person name="Cannon C."/>
            <person name="Castanera R."/>
            <person name="Culley D."/>
            <person name="Daum C."/>
            <person name="Ezra D."/>
            <person name="Gonzalez J."/>
            <person name="Henrissat B."/>
            <person name="Kuo A."/>
            <person name="Liang C."/>
            <person name="Lipzen A."/>
            <person name="Lutzoni F."/>
            <person name="Magnuson J."/>
            <person name="Mondo S."/>
            <person name="Nolan M."/>
            <person name="Ohm R."/>
            <person name="Pangilinan J."/>
            <person name="Park H.-J."/>
            <person name="Ramirez L."/>
            <person name="Alfaro M."/>
            <person name="Sun H."/>
            <person name="Tritt A."/>
            <person name="Yoshinaga Y."/>
            <person name="Zwiers L.-H."/>
            <person name="Turgeon B."/>
            <person name="Goodwin S."/>
            <person name="Spatafora J."/>
            <person name="Crous P."/>
            <person name="Grigoriev I."/>
        </authorList>
    </citation>
    <scope>NUCLEOTIDE SEQUENCE</scope>
    <source>
        <strain evidence="1">CBS 207.26</strain>
    </source>
</reference>
<evidence type="ECO:0000313" key="1">
    <source>
        <dbReference type="EMBL" id="KAF2183110.1"/>
    </source>
</evidence>
<protein>
    <submittedName>
        <fullName evidence="1">Uncharacterized protein</fullName>
    </submittedName>
</protein>
<gene>
    <name evidence="1" type="ORF">K469DRAFT_690226</name>
</gene>
<dbReference type="OrthoDB" id="3259529at2759"/>
<dbReference type="EMBL" id="ML994644">
    <property type="protein sequence ID" value="KAF2183110.1"/>
    <property type="molecule type" value="Genomic_DNA"/>
</dbReference>
<sequence length="105" mass="11275">MAITSLNEATEVENTPTTTITNQDIINHSLPRGDKLASYAGAGTQEILDIIKILAATGIPCCLFVKAFFVSHTVVPGLICCTEGLRDARKSGDLIILHAQKAEFF</sequence>
<dbReference type="AlphaFoldDB" id="A0A6A6DYR1"/>